<dbReference type="Proteomes" id="UP001189429">
    <property type="component" value="Unassembled WGS sequence"/>
</dbReference>
<gene>
    <name evidence="1" type="ORF">PCOR1329_LOCUS69892</name>
</gene>
<keyword evidence="2" id="KW-1185">Reference proteome</keyword>
<accession>A0ABN9WRM6</accession>
<evidence type="ECO:0000313" key="2">
    <source>
        <dbReference type="Proteomes" id="UP001189429"/>
    </source>
</evidence>
<organism evidence="1 2">
    <name type="scientific">Prorocentrum cordatum</name>
    <dbReference type="NCBI Taxonomy" id="2364126"/>
    <lineage>
        <taxon>Eukaryota</taxon>
        <taxon>Sar</taxon>
        <taxon>Alveolata</taxon>
        <taxon>Dinophyceae</taxon>
        <taxon>Prorocentrales</taxon>
        <taxon>Prorocentraceae</taxon>
        <taxon>Prorocentrum</taxon>
    </lineage>
</organism>
<dbReference type="EMBL" id="CAUYUJ010019193">
    <property type="protein sequence ID" value="CAK0889335.1"/>
    <property type="molecule type" value="Genomic_DNA"/>
</dbReference>
<proteinExistence type="predicted"/>
<protein>
    <submittedName>
        <fullName evidence="1">Uncharacterized protein</fullName>
    </submittedName>
</protein>
<sequence length="119" mass="12774">MGSLVLPVKVEPRSGVALKRSLPLSLLGGRRGGVIPSGLPYGEVLSCITGDTWGPSCRRAQEWLQPFVPAYAGRHICRSRLRMSVQPSWPLVPRPAGFLLLCTVLSVSVVLTLVSTQPA</sequence>
<name>A0ABN9WRM6_9DINO</name>
<comment type="caution">
    <text evidence="1">The sequence shown here is derived from an EMBL/GenBank/DDBJ whole genome shotgun (WGS) entry which is preliminary data.</text>
</comment>
<evidence type="ECO:0000313" key="1">
    <source>
        <dbReference type="EMBL" id="CAK0889335.1"/>
    </source>
</evidence>
<reference evidence="1" key="1">
    <citation type="submission" date="2023-10" db="EMBL/GenBank/DDBJ databases">
        <authorList>
            <person name="Chen Y."/>
            <person name="Shah S."/>
            <person name="Dougan E. K."/>
            <person name="Thang M."/>
            <person name="Chan C."/>
        </authorList>
    </citation>
    <scope>NUCLEOTIDE SEQUENCE [LARGE SCALE GENOMIC DNA]</scope>
</reference>